<sequence>MNRSYCYCTMFALAIAALALPRAAAADEPAELAAPKQEYVDTPTGSDGRRQGLDWQLSSGATISFTNNASVVGQPDGSTLILGIKLDGLFSYNHAEHEWRNTVALGAGVARTPLIDELVKSRDALNVESIYLYHLIPTLGPFARLVLETTVFRGADVRPEPATYLIQRRDGTTDTRAGDRLALTSPFQPLMLKQSLGAFYRPVTQDAVNVELRAGAGGRETIARGELAISDDASTPTIEVSELDNVYQLGAEATAEAWGALSEKRVLYRASAEAMIPIARSALPPGDDRGALELTNIALVGALSFKLVEWASLDYELRAVREPQLIDRFQVQNNLLLTFGVSTGNLPPAK</sequence>
<keyword evidence="1" id="KW-0732">Signal</keyword>
<evidence type="ECO:0000256" key="1">
    <source>
        <dbReference type="SAM" id="SignalP"/>
    </source>
</evidence>
<protein>
    <recommendedName>
        <fullName evidence="4">Secreted protein</fullName>
    </recommendedName>
</protein>
<dbReference type="RefSeq" id="WP_129349435.1">
    <property type="nucleotide sequence ID" value="NZ_CP012670.1"/>
</dbReference>
<organism evidence="2 3">
    <name type="scientific">Sorangium cellulosum</name>
    <name type="common">Polyangium cellulosum</name>
    <dbReference type="NCBI Taxonomy" id="56"/>
    <lineage>
        <taxon>Bacteria</taxon>
        <taxon>Pseudomonadati</taxon>
        <taxon>Myxococcota</taxon>
        <taxon>Polyangia</taxon>
        <taxon>Polyangiales</taxon>
        <taxon>Polyangiaceae</taxon>
        <taxon>Sorangium</taxon>
    </lineage>
</organism>
<dbReference type="EMBL" id="CP012670">
    <property type="protein sequence ID" value="AUX23919.1"/>
    <property type="molecule type" value="Genomic_DNA"/>
</dbReference>
<evidence type="ECO:0008006" key="4">
    <source>
        <dbReference type="Google" id="ProtNLM"/>
    </source>
</evidence>
<reference evidence="2 3" key="1">
    <citation type="submission" date="2015-09" db="EMBL/GenBank/DDBJ databases">
        <title>Sorangium comparison.</title>
        <authorList>
            <person name="Zaburannyi N."/>
            <person name="Bunk B."/>
            <person name="Overmann J."/>
            <person name="Mueller R."/>
        </authorList>
    </citation>
    <scope>NUCLEOTIDE SEQUENCE [LARGE SCALE GENOMIC DNA]</scope>
    <source>
        <strain evidence="2 3">So ceGT47</strain>
    </source>
</reference>
<proteinExistence type="predicted"/>
<gene>
    <name evidence="2" type="ORF">SOCEGT47_044490</name>
</gene>
<evidence type="ECO:0000313" key="2">
    <source>
        <dbReference type="EMBL" id="AUX23919.1"/>
    </source>
</evidence>
<name>A0A4P2Q3P8_SORCE</name>
<feature type="chain" id="PRO_5020557458" description="Secreted protein" evidence="1">
    <location>
        <begin position="27"/>
        <end position="350"/>
    </location>
</feature>
<feature type="signal peptide" evidence="1">
    <location>
        <begin position="1"/>
        <end position="26"/>
    </location>
</feature>
<dbReference type="OrthoDB" id="5487138at2"/>
<dbReference type="AlphaFoldDB" id="A0A4P2Q3P8"/>
<accession>A0A4P2Q3P8</accession>
<evidence type="ECO:0000313" key="3">
    <source>
        <dbReference type="Proteomes" id="UP000295781"/>
    </source>
</evidence>
<dbReference type="Proteomes" id="UP000295781">
    <property type="component" value="Chromosome"/>
</dbReference>